<dbReference type="InterPro" id="IPR039361">
    <property type="entry name" value="Cyclin"/>
</dbReference>
<dbReference type="EMBL" id="JAPVEA010000009">
    <property type="protein sequence ID" value="KAJ5433403.1"/>
    <property type="molecule type" value="Genomic_DNA"/>
</dbReference>
<dbReference type="GO" id="GO:0016538">
    <property type="term" value="F:cyclin-dependent protein serine/threonine kinase regulator activity"/>
    <property type="evidence" value="ECO:0007669"/>
    <property type="project" value="InterPro"/>
</dbReference>
<dbReference type="GO" id="GO:0044772">
    <property type="term" value="P:mitotic cell cycle phase transition"/>
    <property type="evidence" value="ECO:0007669"/>
    <property type="project" value="InterPro"/>
</dbReference>
<dbReference type="InterPro" id="IPR006671">
    <property type="entry name" value="Cyclin_N"/>
</dbReference>
<organism evidence="8 9">
    <name type="scientific">Penicillium daleae</name>
    <dbReference type="NCBI Taxonomy" id="63821"/>
    <lineage>
        <taxon>Eukaryota</taxon>
        <taxon>Fungi</taxon>
        <taxon>Dikarya</taxon>
        <taxon>Ascomycota</taxon>
        <taxon>Pezizomycotina</taxon>
        <taxon>Eurotiomycetes</taxon>
        <taxon>Eurotiomycetidae</taxon>
        <taxon>Eurotiales</taxon>
        <taxon>Aspergillaceae</taxon>
        <taxon>Penicillium</taxon>
    </lineage>
</organism>
<dbReference type="Pfam" id="PF02984">
    <property type="entry name" value="Cyclin_C"/>
    <property type="match status" value="1"/>
</dbReference>
<dbReference type="SMART" id="SM01332">
    <property type="entry name" value="Cyclin_C"/>
    <property type="match status" value="1"/>
</dbReference>
<accession>A0AAD6BVT1</accession>
<dbReference type="PANTHER" id="PTHR10177">
    <property type="entry name" value="CYCLINS"/>
    <property type="match status" value="1"/>
</dbReference>
<dbReference type="InterPro" id="IPR036915">
    <property type="entry name" value="Cyclin-like_sf"/>
</dbReference>
<protein>
    <submittedName>
        <fullName evidence="8">G2/mitotic-specific cyclin-4</fullName>
    </submittedName>
</protein>
<feature type="domain" description="Cyclin C-terminal" evidence="7">
    <location>
        <begin position="455"/>
        <end position="570"/>
    </location>
</feature>
<dbReference type="GO" id="GO:0051301">
    <property type="term" value="P:cell division"/>
    <property type="evidence" value="ECO:0007669"/>
    <property type="project" value="UniProtKB-KW"/>
</dbReference>
<feature type="region of interest" description="Disordered" evidence="5">
    <location>
        <begin position="247"/>
        <end position="279"/>
    </location>
</feature>
<dbReference type="SMART" id="SM00385">
    <property type="entry name" value="CYCLIN"/>
    <property type="match status" value="2"/>
</dbReference>
<dbReference type="CDD" id="cd20512">
    <property type="entry name" value="CYCLIN_CLBs_yeast_rpt2"/>
    <property type="match status" value="1"/>
</dbReference>
<gene>
    <name evidence="8" type="ORF">N7458_012559</name>
</gene>
<evidence type="ECO:0000256" key="1">
    <source>
        <dbReference type="ARBA" id="ARBA00022618"/>
    </source>
</evidence>
<reference evidence="8" key="1">
    <citation type="submission" date="2022-12" db="EMBL/GenBank/DDBJ databases">
        <authorList>
            <person name="Petersen C."/>
        </authorList>
    </citation>
    <scope>NUCLEOTIDE SEQUENCE</scope>
    <source>
        <strain evidence="8">IBT 16125</strain>
    </source>
</reference>
<evidence type="ECO:0000259" key="6">
    <source>
        <dbReference type="SMART" id="SM00385"/>
    </source>
</evidence>
<sequence length="596" mass="66925">MDAKPQRIRVRGDENVPPSFHANKAIHQRNKSTSALSLMAQNAKNGNAIITRRAFGDLSNAKPICDDSVLPGKPAVQVTNNKHALAQPAQRPLSMSGMKGVLNNVASKPVNPAGKAQATATQNNVKRTNVVFRDQLEPVVEKEPSKEGIITTQPARCDERLNAKEIARNIVDKDDDDEKQEYFDLPSEDSAINEYISENSRQWSAMLPPQVEPTKPAPAVANVGKPRALRVEPLANAGIGSIEYRSQDATAPALSEVEDSEDEETRGHSFRTENTTGGTTTVIYPRSTAAIKRELLQAQSIVEANQTEEEIEEDFYDSSMVAEYSTEIFEHLRYKEIAMLPTPDYMANQAEIQWSMRSVLMDWLVQVHFRFGLLPETLFLCVNLIDRFLSNKIVSLGKLQLVGATAIFIAAKYEEITAPSVAEIHYMVDGGYTVDEILKAERFMLNILNYDIGWPGPMSFLRRISKADDYDLETRTVAKYFLELTIMDERFVATPPSFISAAAHCLSLLMLRKGCWTMAHAHYSGYLYSQLVPVMSTMLECCEDPQRHHMAIYDKYSDRRFKRASTFVEDEIKGGFKLPRTTPFHDRDRLDGVANY</sequence>
<evidence type="ECO:0000256" key="3">
    <source>
        <dbReference type="ARBA" id="ARBA00023306"/>
    </source>
</evidence>
<dbReference type="InterPro" id="IPR013763">
    <property type="entry name" value="Cyclin-like_dom"/>
</dbReference>
<keyword evidence="9" id="KW-1185">Reference proteome</keyword>
<proteinExistence type="inferred from homology"/>
<comment type="similarity">
    <text evidence="4">Belongs to the cyclin family.</text>
</comment>
<dbReference type="Proteomes" id="UP001213681">
    <property type="component" value="Unassembled WGS sequence"/>
</dbReference>
<evidence type="ECO:0000313" key="8">
    <source>
        <dbReference type="EMBL" id="KAJ5433403.1"/>
    </source>
</evidence>
<evidence type="ECO:0000256" key="5">
    <source>
        <dbReference type="SAM" id="MobiDB-lite"/>
    </source>
</evidence>
<dbReference type="InterPro" id="IPR048258">
    <property type="entry name" value="Cyclins_cyclin-box"/>
</dbReference>
<dbReference type="PROSITE" id="PS00292">
    <property type="entry name" value="CYCLINS"/>
    <property type="match status" value="1"/>
</dbReference>
<dbReference type="FunFam" id="1.10.472.10:FF:000001">
    <property type="entry name" value="G2/mitotic-specific cyclin"/>
    <property type="match status" value="1"/>
</dbReference>
<feature type="domain" description="Cyclin-like" evidence="6">
    <location>
        <begin position="362"/>
        <end position="446"/>
    </location>
</feature>
<evidence type="ECO:0000256" key="4">
    <source>
        <dbReference type="RuleBase" id="RU000383"/>
    </source>
</evidence>
<evidence type="ECO:0000313" key="9">
    <source>
        <dbReference type="Proteomes" id="UP001213681"/>
    </source>
</evidence>
<dbReference type="AlphaFoldDB" id="A0AAD6BVT1"/>
<reference evidence="8" key="2">
    <citation type="journal article" date="2023" name="IMA Fungus">
        <title>Comparative genomic study of the Penicillium genus elucidates a diverse pangenome and 15 lateral gene transfer events.</title>
        <authorList>
            <person name="Petersen C."/>
            <person name="Sorensen T."/>
            <person name="Nielsen M.R."/>
            <person name="Sondergaard T.E."/>
            <person name="Sorensen J.L."/>
            <person name="Fitzpatrick D.A."/>
            <person name="Frisvad J.C."/>
            <person name="Nielsen K.L."/>
        </authorList>
    </citation>
    <scope>NUCLEOTIDE SEQUENCE</scope>
    <source>
        <strain evidence="8">IBT 16125</strain>
    </source>
</reference>
<feature type="domain" description="Cyclin-like" evidence="6">
    <location>
        <begin position="459"/>
        <end position="540"/>
    </location>
</feature>
<name>A0AAD6BVT1_9EURO</name>
<dbReference type="SUPFAM" id="SSF47954">
    <property type="entry name" value="Cyclin-like"/>
    <property type="match status" value="2"/>
</dbReference>
<evidence type="ECO:0000259" key="7">
    <source>
        <dbReference type="SMART" id="SM01332"/>
    </source>
</evidence>
<dbReference type="Pfam" id="PF00134">
    <property type="entry name" value="Cyclin_N"/>
    <property type="match status" value="1"/>
</dbReference>
<keyword evidence="2 4" id="KW-0195">Cyclin</keyword>
<dbReference type="RefSeq" id="XP_056760694.1">
    <property type="nucleotide sequence ID" value="XM_056915940.1"/>
</dbReference>
<evidence type="ECO:0000256" key="2">
    <source>
        <dbReference type="ARBA" id="ARBA00023127"/>
    </source>
</evidence>
<keyword evidence="1" id="KW-0132">Cell division</keyword>
<comment type="caution">
    <text evidence="8">The sequence shown here is derived from an EMBL/GenBank/DDBJ whole genome shotgun (WGS) entry which is preliminary data.</text>
</comment>
<keyword evidence="3" id="KW-0131">Cell cycle</keyword>
<dbReference type="InterPro" id="IPR004367">
    <property type="entry name" value="Cyclin_C-dom"/>
</dbReference>
<dbReference type="Gene3D" id="1.10.472.10">
    <property type="entry name" value="Cyclin-like"/>
    <property type="match status" value="2"/>
</dbReference>
<dbReference type="GeneID" id="81606183"/>